<name>A0A5E4GLK3_PRUDU</name>
<sequence length="108" mass="11960">MYSTIEDFLQADNNFIPIRYSCSDIKKMTGRFKDKLGESGCGVFKGKLRIGRFGAIKILGKSKANGQDCMSEVATIGRTHHVNVVQIVGYCVEGEALSSLRFHAQWIA</sequence>
<keyword evidence="4" id="KW-0732">Signal</keyword>
<evidence type="ECO:0000313" key="8">
    <source>
        <dbReference type="EMBL" id="VVA40526.1"/>
    </source>
</evidence>
<protein>
    <submittedName>
        <fullName evidence="8">PREDICTED: rust resistance kinase Lr10</fullName>
    </submittedName>
</protein>
<keyword evidence="8" id="KW-0808">Transferase</keyword>
<dbReference type="AlphaFoldDB" id="A0A5E4GLK3"/>
<evidence type="ECO:0000256" key="5">
    <source>
        <dbReference type="ARBA" id="ARBA00022989"/>
    </source>
</evidence>
<dbReference type="Proteomes" id="UP000327085">
    <property type="component" value="Chromosome 2"/>
</dbReference>
<proteinExistence type="predicted"/>
<accession>A0A5E4GLK3</accession>
<dbReference type="InterPro" id="IPR045874">
    <property type="entry name" value="LRK10/LRL21-25-like"/>
</dbReference>
<evidence type="ECO:0000256" key="1">
    <source>
        <dbReference type="ARBA" id="ARBA00004479"/>
    </source>
</evidence>
<keyword evidence="7" id="KW-0325">Glycoprotein</keyword>
<evidence type="ECO:0000256" key="6">
    <source>
        <dbReference type="ARBA" id="ARBA00023136"/>
    </source>
</evidence>
<reference evidence="9" key="1">
    <citation type="journal article" date="2020" name="Plant J.">
        <title>Transposons played a major role in the diversification between the closely related almond and peach genomes: results from the almond genome sequence.</title>
        <authorList>
            <person name="Alioto T."/>
            <person name="Alexiou K.G."/>
            <person name="Bardil A."/>
            <person name="Barteri F."/>
            <person name="Castanera R."/>
            <person name="Cruz F."/>
            <person name="Dhingra A."/>
            <person name="Duval H."/>
            <person name="Fernandez I Marti A."/>
            <person name="Frias L."/>
            <person name="Galan B."/>
            <person name="Garcia J.L."/>
            <person name="Howad W."/>
            <person name="Gomez-Garrido J."/>
            <person name="Gut M."/>
            <person name="Julca I."/>
            <person name="Morata J."/>
            <person name="Puigdomenech P."/>
            <person name="Ribeca P."/>
            <person name="Rubio Cabetas M.J."/>
            <person name="Vlasova A."/>
            <person name="Wirthensohn M."/>
            <person name="Garcia-Mas J."/>
            <person name="Gabaldon T."/>
            <person name="Casacuberta J.M."/>
            <person name="Arus P."/>
        </authorList>
    </citation>
    <scope>NUCLEOTIDE SEQUENCE [LARGE SCALE GENOMIC DNA]</scope>
    <source>
        <strain evidence="9">cv. Texas</strain>
    </source>
</reference>
<comment type="subcellular location">
    <subcellularLocation>
        <location evidence="1">Membrane</location>
        <topology evidence="1">Single-pass type I membrane protein</topology>
    </subcellularLocation>
</comment>
<dbReference type="SUPFAM" id="SSF56112">
    <property type="entry name" value="Protein kinase-like (PK-like)"/>
    <property type="match status" value="1"/>
</dbReference>
<keyword evidence="2" id="KW-0723">Serine/threonine-protein kinase</keyword>
<keyword evidence="8" id="KW-0418">Kinase</keyword>
<keyword evidence="6" id="KW-0472">Membrane</keyword>
<dbReference type="OMA" id="YCRHRDD"/>
<keyword evidence="3" id="KW-0812">Transmembrane</keyword>
<organism evidence="8 9">
    <name type="scientific">Prunus dulcis</name>
    <name type="common">Almond</name>
    <name type="synonym">Amygdalus dulcis</name>
    <dbReference type="NCBI Taxonomy" id="3755"/>
    <lineage>
        <taxon>Eukaryota</taxon>
        <taxon>Viridiplantae</taxon>
        <taxon>Streptophyta</taxon>
        <taxon>Embryophyta</taxon>
        <taxon>Tracheophyta</taxon>
        <taxon>Spermatophyta</taxon>
        <taxon>Magnoliopsida</taxon>
        <taxon>eudicotyledons</taxon>
        <taxon>Gunneridae</taxon>
        <taxon>Pentapetalae</taxon>
        <taxon>rosids</taxon>
        <taxon>fabids</taxon>
        <taxon>Rosales</taxon>
        <taxon>Rosaceae</taxon>
        <taxon>Amygdaloideae</taxon>
        <taxon>Amygdaleae</taxon>
        <taxon>Prunus</taxon>
    </lineage>
</organism>
<dbReference type="Gramene" id="VVA40526">
    <property type="protein sequence ID" value="VVA40526"/>
    <property type="gene ID" value="Prudul26B012275"/>
</dbReference>
<dbReference type="GO" id="GO:0004674">
    <property type="term" value="F:protein serine/threonine kinase activity"/>
    <property type="evidence" value="ECO:0007669"/>
    <property type="project" value="UniProtKB-KW"/>
</dbReference>
<keyword evidence="5" id="KW-1133">Transmembrane helix</keyword>
<gene>
    <name evidence="8" type="ORF">ALMOND_2B012275</name>
</gene>
<evidence type="ECO:0000256" key="7">
    <source>
        <dbReference type="ARBA" id="ARBA00023180"/>
    </source>
</evidence>
<dbReference type="Gene3D" id="3.30.200.20">
    <property type="entry name" value="Phosphorylase Kinase, domain 1"/>
    <property type="match status" value="1"/>
</dbReference>
<evidence type="ECO:0000256" key="2">
    <source>
        <dbReference type="ARBA" id="ARBA00022527"/>
    </source>
</evidence>
<dbReference type="InterPro" id="IPR011009">
    <property type="entry name" value="Kinase-like_dom_sf"/>
</dbReference>
<evidence type="ECO:0000313" key="9">
    <source>
        <dbReference type="Proteomes" id="UP000327085"/>
    </source>
</evidence>
<dbReference type="EMBL" id="CABIKO010001006">
    <property type="protein sequence ID" value="VVA40526.1"/>
    <property type="molecule type" value="Genomic_DNA"/>
</dbReference>
<evidence type="ECO:0000256" key="3">
    <source>
        <dbReference type="ARBA" id="ARBA00022692"/>
    </source>
</evidence>
<dbReference type="PANTHER" id="PTHR27009">
    <property type="entry name" value="RUST RESISTANCE KINASE LR10-RELATED"/>
    <property type="match status" value="1"/>
</dbReference>
<dbReference type="InParanoid" id="A0A5E4GLK3"/>
<evidence type="ECO:0000256" key="4">
    <source>
        <dbReference type="ARBA" id="ARBA00022729"/>
    </source>
</evidence>
<dbReference type="GO" id="GO:0016020">
    <property type="term" value="C:membrane"/>
    <property type="evidence" value="ECO:0007669"/>
    <property type="project" value="UniProtKB-SubCell"/>
</dbReference>